<proteinExistence type="predicted"/>
<dbReference type="Proteomes" id="UP000054408">
    <property type="component" value="Unassembled WGS sequence"/>
</dbReference>
<protein>
    <submittedName>
        <fullName evidence="1">Uncharacterized protein</fullName>
    </submittedName>
</protein>
<evidence type="ECO:0000313" key="1">
    <source>
        <dbReference type="EMBL" id="KNC49402.1"/>
    </source>
</evidence>
<evidence type="ECO:0000313" key="2">
    <source>
        <dbReference type="Proteomes" id="UP000054408"/>
    </source>
</evidence>
<gene>
    <name evidence="1" type="ORF">AMSG_05405</name>
</gene>
<keyword evidence="2" id="KW-1185">Reference proteome</keyword>
<reference evidence="1 2" key="1">
    <citation type="submission" date="2010-05" db="EMBL/GenBank/DDBJ databases">
        <title>The Genome Sequence of Thecamonas trahens ATCC 50062.</title>
        <authorList>
            <consortium name="The Broad Institute Genome Sequencing Platform"/>
            <person name="Russ C."/>
            <person name="Cuomo C."/>
            <person name="Shea T."/>
            <person name="Young S.K."/>
            <person name="Zeng Q."/>
            <person name="Koehrsen M."/>
            <person name="Haas B."/>
            <person name="Borodovsky M."/>
            <person name="Guigo R."/>
            <person name="Alvarado L."/>
            <person name="Berlin A."/>
            <person name="Bochicchio J."/>
            <person name="Borenstein D."/>
            <person name="Chapman S."/>
            <person name="Chen Z."/>
            <person name="Freedman E."/>
            <person name="Gellesch M."/>
            <person name="Goldberg J."/>
            <person name="Griggs A."/>
            <person name="Gujja S."/>
            <person name="Heilman E."/>
            <person name="Heiman D."/>
            <person name="Hepburn T."/>
            <person name="Howarth C."/>
            <person name="Jen D."/>
            <person name="Larson L."/>
            <person name="Mehta T."/>
            <person name="Park D."/>
            <person name="Pearson M."/>
            <person name="Roberts A."/>
            <person name="Saif S."/>
            <person name="Shenoy N."/>
            <person name="Sisk P."/>
            <person name="Stolte C."/>
            <person name="Sykes S."/>
            <person name="Thomson T."/>
            <person name="Walk T."/>
            <person name="White J."/>
            <person name="Yandava C."/>
            <person name="Burger G."/>
            <person name="Gray M.W."/>
            <person name="Holland P.W.H."/>
            <person name="King N."/>
            <person name="Lang F.B.F."/>
            <person name="Roger A.J."/>
            <person name="Ruiz-Trillo I."/>
            <person name="Lander E."/>
            <person name="Nusbaum C."/>
        </authorList>
    </citation>
    <scope>NUCLEOTIDE SEQUENCE [LARGE SCALE GENOMIC DNA]</scope>
    <source>
        <strain evidence="1 2">ATCC 50062</strain>
    </source>
</reference>
<dbReference type="GeneID" id="25564828"/>
<dbReference type="EMBL" id="GL349455">
    <property type="protein sequence ID" value="KNC49402.1"/>
    <property type="molecule type" value="Genomic_DNA"/>
</dbReference>
<accession>A0A0L0DAN3</accession>
<dbReference type="RefSeq" id="XP_013757826.1">
    <property type="nucleotide sequence ID" value="XM_013902372.1"/>
</dbReference>
<dbReference type="AlphaFoldDB" id="A0A0L0DAN3"/>
<sequence>MPLTMTQRRAVQTALLVAFTGALALRLRSAAAAAAKAASTADLDALAARRATALATLDTRHGDKPS</sequence>
<name>A0A0L0DAN3_THETB</name>
<organism evidence="1 2">
    <name type="scientific">Thecamonas trahens ATCC 50062</name>
    <dbReference type="NCBI Taxonomy" id="461836"/>
    <lineage>
        <taxon>Eukaryota</taxon>
        <taxon>Apusozoa</taxon>
        <taxon>Apusomonadida</taxon>
        <taxon>Apusomonadidae</taxon>
        <taxon>Thecamonas</taxon>
    </lineage>
</organism>